<dbReference type="InterPro" id="IPR036879">
    <property type="entry name" value="TF_MADSbox_sf"/>
</dbReference>
<dbReference type="PANTHER" id="PTHR48019">
    <property type="entry name" value="SERUM RESPONSE FACTOR HOMOLOG"/>
    <property type="match status" value="1"/>
</dbReference>
<dbReference type="PROSITE" id="PS00350">
    <property type="entry name" value="MADS_BOX_1"/>
    <property type="match status" value="1"/>
</dbReference>
<dbReference type="PRINTS" id="PR00404">
    <property type="entry name" value="MADSDOMAIN"/>
</dbReference>
<sequence>MGRVKLQLKKIENKAYKHITFAKRRNGLVKKAYELSTLCDVEVALIIFSPAGNLTLFEGKKRVEEVLSHFIQTPAKKRGCLPNQELRQIISQLNLEASVYCHNTTFSGNCGRTIGIVSVDSELEDVQNQILICNSQLQDVERELQYFVKSPSCIKSLSDLEYHEKILEDTLQVVRMHKEALEAHNSILLTLEDNHQLPKNFAHTNGFQPLRNGPETLVGPPPSSLTYLQGHGFLCGPELNYMPDQVTANEQKPGSRIVNFSPGMEIRQQATAVSSTIVRNMGCNDSNSNL</sequence>
<keyword evidence="5" id="KW-0539">Nucleus</keyword>
<keyword evidence="3" id="KW-0238">DNA-binding</keyword>
<dbReference type="AlphaFoldDB" id="A0AAV5I922"/>
<comment type="caution">
    <text evidence="7">The sequence shown here is derived from an EMBL/GenBank/DDBJ whole genome shotgun (WGS) entry which is preliminary data.</text>
</comment>
<dbReference type="Gene3D" id="3.40.1810.10">
    <property type="entry name" value="Transcription factor, MADS-box"/>
    <property type="match status" value="1"/>
</dbReference>
<evidence type="ECO:0000313" key="8">
    <source>
        <dbReference type="Proteomes" id="UP001054252"/>
    </source>
</evidence>
<keyword evidence="4" id="KW-0804">Transcription</keyword>
<keyword evidence="8" id="KW-1185">Reference proteome</keyword>
<evidence type="ECO:0000256" key="1">
    <source>
        <dbReference type="ARBA" id="ARBA00004123"/>
    </source>
</evidence>
<organism evidence="7 8">
    <name type="scientific">Rubroshorea leprosula</name>
    <dbReference type="NCBI Taxonomy" id="152421"/>
    <lineage>
        <taxon>Eukaryota</taxon>
        <taxon>Viridiplantae</taxon>
        <taxon>Streptophyta</taxon>
        <taxon>Embryophyta</taxon>
        <taxon>Tracheophyta</taxon>
        <taxon>Spermatophyta</taxon>
        <taxon>Magnoliopsida</taxon>
        <taxon>eudicotyledons</taxon>
        <taxon>Gunneridae</taxon>
        <taxon>Pentapetalae</taxon>
        <taxon>rosids</taxon>
        <taxon>malvids</taxon>
        <taxon>Malvales</taxon>
        <taxon>Dipterocarpaceae</taxon>
        <taxon>Rubroshorea</taxon>
    </lineage>
</organism>
<evidence type="ECO:0000256" key="3">
    <source>
        <dbReference type="ARBA" id="ARBA00023125"/>
    </source>
</evidence>
<dbReference type="InterPro" id="IPR002100">
    <property type="entry name" value="TF_MADSbox"/>
</dbReference>
<evidence type="ECO:0000256" key="2">
    <source>
        <dbReference type="ARBA" id="ARBA00023015"/>
    </source>
</evidence>
<gene>
    <name evidence="7" type="ORF">SLEP1_g8270</name>
</gene>
<evidence type="ECO:0000313" key="7">
    <source>
        <dbReference type="EMBL" id="GKU94834.1"/>
    </source>
</evidence>
<dbReference type="InterPro" id="IPR050142">
    <property type="entry name" value="MADS-box/MEF2_TF"/>
</dbReference>
<dbReference type="SMART" id="SM00432">
    <property type="entry name" value="MADS"/>
    <property type="match status" value="1"/>
</dbReference>
<dbReference type="Pfam" id="PF00319">
    <property type="entry name" value="SRF-TF"/>
    <property type="match status" value="1"/>
</dbReference>
<comment type="subcellular location">
    <subcellularLocation>
        <location evidence="1">Nucleus</location>
    </subcellularLocation>
</comment>
<reference evidence="7 8" key="1">
    <citation type="journal article" date="2021" name="Commun. Biol.">
        <title>The genome of Shorea leprosula (Dipterocarpaceae) highlights the ecological relevance of drought in aseasonal tropical rainforests.</title>
        <authorList>
            <person name="Ng K.K.S."/>
            <person name="Kobayashi M.J."/>
            <person name="Fawcett J.A."/>
            <person name="Hatakeyama M."/>
            <person name="Paape T."/>
            <person name="Ng C.H."/>
            <person name="Ang C.C."/>
            <person name="Tnah L.H."/>
            <person name="Lee C.T."/>
            <person name="Nishiyama T."/>
            <person name="Sese J."/>
            <person name="O'Brien M.J."/>
            <person name="Copetti D."/>
            <person name="Mohd Noor M.I."/>
            <person name="Ong R.C."/>
            <person name="Putra M."/>
            <person name="Sireger I.Z."/>
            <person name="Indrioko S."/>
            <person name="Kosugi Y."/>
            <person name="Izuno A."/>
            <person name="Isagi Y."/>
            <person name="Lee S.L."/>
            <person name="Shimizu K.K."/>
        </authorList>
    </citation>
    <scope>NUCLEOTIDE SEQUENCE [LARGE SCALE GENOMIC DNA]</scope>
    <source>
        <strain evidence="7">214</strain>
    </source>
</reference>
<dbReference type="GO" id="GO:0046983">
    <property type="term" value="F:protein dimerization activity"/>
    <property type="evidence" value="ECO:0007669"/>
    <property type="project" value="InterPro"/>
</dbReference>
<name>A0AAV5I922_9ROSI</name>
<accession>A0AAV5I922</accession>
<dbReference type="GO" id="GO:0003677">
    <property type="term" value="F:DNA binding"/>
    <property type="evidence" value="ECO:0007669"/>
    <property type="project" value="UniProtKB-KW"/>
</dbReference>
<evidence type="ECO:0000256" key="4">
    <source>
        <dbReference type="ARBA" id="ARBA00023163"/>
    </source>
</evidence>
<evidence type="ECO:0000256" key="5">
    <source>
        <dbReference type="ARBA" id="ARBA00023242"/>
    </source>
</evidence>
<proteinExistence type="predicted"/>
<dbReference type="PROSITE" id="PS50066">
    <property type="entry name" value="MADS_BOX_2"/>
    <property type="match status" value="1"/>
</dbReference>
<dbReference type="GO" id="GO:0005634">
    <property type="term" value="C:nucleus"/>
    <property type="evidence" value="ECO:0007669"/>
    <property type="project" value="UniProtKB-SubCell"/>
</dbReference>
<evidence type="ECO:0000259" key="6">
    <source>
        <dbReference type="PROSITE" id="PS50066"/>
    </source>
</evidence>
<dbReference type="Proteomes" id="UP001054252">
    <property type="component" value="Unassembled WGS sequence"/>
</dbReference>
<feature type="domain" description="MADS-box" evidence="6">
    <location>
        <begin position="1"/>
        <end position="61"/>
    </location>
</feature>
<protein>
    <recommendedName>
        <fullName evidence="6">MADS-box domain-containing protein</fullName>
    </recommendedName>
</protein>
<dbReference type="SUPFAM" id="SSF55455">
    <property type="entry name" value="SRF-like"/>
    <property type="match status" value="1"/>
</dbReference>
<keyword evidence="2" id="KW-0805">Transcription regulation</keyword>
<dbReference type="EMBL" id="BPVZ01000008">
    <property type="protein sequence ID" value="GKU94834.1"/>
    <property type="molecule type" value="Genomic_DNA"/>
</dbReference>